<reference evidence="8 9" key="1">
    <citation type="journal article" date="2018" name="Plant J.">
        <title>Genome sequences of Chlorella sorokiniana UTEX 1602 and Micractinium conductrix SAG 241.80: implications to maltose excretion by a green alga.</title>
        <authorList>
            <person name="Arriola M.B."/>
            <person name="Velmurugan N."/>
            <person name="Zhang Y."/>
            <person name="Plunkett M.H."/>
            <person name="Hondzo H."/>
            <person name="Barney B.M."/>
        </authorList>
    </citation>
    <scope>NUCLEOTIDE SEQUENCE [LARGE SCALE GENOMIC DNA]</scope>
    <source>
        <strain evidence="8 9">SAG 241.80</strain>
    </source>
</reference>
<accession>A0A2P6VDA5</accession>
<keyword evidence="2 5" id="KW-0812">Transmembrane</keyword>
<proteinExistence type="predicted"/>
<evidence type="ECO:0000256" key="1">
    <source>
        <dbReference type="ARBA" id="ARBA00004141"/>
    </source>
</evidence>
<dbReference type="InterPro" id="IPR051987">
    <property type="entry name" value="Sigma-2_receptor-like"/>
</dbReference>
<protein>
    <submittedName>
        <fullName evidence="8">Transmembrane 97</fullName>
    </submittedName>
</protein>
<keyword evidence="4 5" id="KW-0472">Membrane</keyword>
<feature type="transmembrane region" description="Helical" evidence="6">
    <location>
        <begin position="6"/>
        <end position="30"/>
    </location>
</feature>
<dbReference type="EMBL" id="LHPF02000012">
    <property type="protein sequence ID" value="PSC72041.1"/>
    <property type="molecule type" value="Genomic_DNA"/>
</dbReference>
<feature type="transmembrane region" description="Helical" evidence="6">
    <location>
        <begin position="42"/>
        <end position="64"/>
    </location>
</feature>
<keyword evidence="9" id="KW-1185">Reference proteome</keyword>
<dbReference type="GO" id="GO:0016020">
    <property type="term" value="C:membrane"/>
    <property type="evidence" value="ECO:0007669"/>
    <property type="project" value="UniProtKB-SubCell"/>
</dbReference>
<feature type="transmembrane region" description="Helical" evidence="6">
    <location>
        <begin position="76"/>
        <end position="97"/>
    </location>
</feature>
<evidence type="ECO:0000256" key="6">
    <source>
        <dbReference type="SAM" id="Phobius"/>
    </source>
</evidence>
<organism evidence="8 9">
    <name type="scientific">Micractinium conductrix</name>
    <dbReference type="NCBI Taxonomy" id="554055"/>
    <lineage>
        <taxon>Eukaryota</taxon>
        <taxon>Viridiplantae</taxon>
        <taxon>Chlorophyta</taxon>
        <taxon>core chlorophytes</taxon>
        <taxon>Trebouxiophyceae</taxon>
        <taxon>Chlorellales</taxon>
        <taxon>Chlorellaceae</taxon>
        <taxon>Chlorella clade</taxon>
        <taxon>Micractinium</taxon>
    </lineage>
</organism>
<dbReference type="Proteomes" id="UP000239649">
    <property type="component" value="Unassembled WGS sequence"/>
</dbReference>
<name>A0A2P6VDA5_9CHLO</name>
<dbReference type="AlphaFoldDB" id="A0A2P6VDA5"/>
<comment type="caution">
    <text evidence="8">The sequence shown here is derived from an EMBL/GenBank/DDBJ whole genome shotgun (WGS) entry which is preliminary data.</text>
</comment>
<evidence type="ECO:0000256" key="2">
    <source>
        <dbReference type="ARBA" id="ARBA00022692"/>
    </source>
</evidence>
<evidence type="ECO:0000256" key="4">
    <source>
        <dbReference type="ARBA" id="ARBA00023136"/>
    </source>
</evidence>
<dbReference type="Pfam" id="PF05241">
    <property type="entry name" value="EBP"/>
    <property type="match status" value="1"/>
</dbReference>
<comment type="subcellular location">
    <subcellularLocation>
        <location evidence="1">Membrane</location>
        <topology evidence="1">Multi-pass membrane protein</topology>
    </subcellularLocation>
</comment>
<sequence>MMTQPTWFKALCYSELALQLPTFFLLSYGILARKNWIRIPSILYGSFVTATMVPILAELAAHMAPGYDRTIVTAFYLPYLIVPATLALHMAATPLPFGPGKSSKAKRQ</sequence>
<dbReference type="PANTHER" id="PTHR31204">
    <property type="entry name" value="SIGMA INTRACELLULAR RECEPTOR 2"/>
    <property type="match status" value="1"/>
</dbReference>
<evidence type="ECO:0000313" key="8">
    <source>
        <dbReference type="EMBL" id="PSC72041.1"/>
    </source>
</evidence>
<evidence type="ECO:0000256" key="3">
    <source>
        <dbReference type="ARBA" id="ARBA00022989"/>
    </source>
</evidence>
<dbReference type="OrthoDB" id="433124at2759"/>
<keyword evidence="3 5" id="KW-1133">Transmembrane helix</keyword>
<evidence type="ECO:0000313" key="9">
    <source>
        <dbReference type="Proteomes" id="UP000239649"/>
    </source>
</evidence>
<dbReference type="PANTHER" id="PTHR31204:SF1">
    <property type="entry name" value="SIGMA INTRACELLULAR RECEPTOR 2"/>
    <property type="match status" value="1"/>
</dbReference>
<feature type="domain" description="EXPERA" evidence="7">
    <location>
        <begin position="1"/>
        <end position="87"/>
    </location>
</feature>
<gene>
    <name evidence="8" type="ORF">C2E20_4762</name>
</gene>
<evidence type="ECO:0000256" key="5">
    <source>
        <dbReference type="PROSITE-ProRule" id="PRU01087"/>
    </source>
</evidence>
<dbReference type="InterPro" id="IPR033118">
    <property type="entry name" value="EXPERA"/>
</dbReference>
<dbReference type="PROSITE" id="PS51751">
    <property type="entry name" value="EXPERA"/>
    <property type="match status" value="1"/>
</dbReference>
<dbReference type="STRING" id="554055.A0A2P6VDA5"/>
<dbReference type="GO" id="GO:0005783">
    <property type="term" value="C:endoplasmic reticulum"/>
    <property type="evidence" value="ECO:0007669"/>
    <property type="project" value="TreeGrafter"/>
</dbReference>
<evidence type="ECO:0000259" key="7">
    <source>
        <dbReference type="PROSITE" id="PS51751"/>
    </source>
</evidence>